<sequence>MELKHRSVLLEPTVSALIAPAFKARRWSVPDTTFAPKDGVFVDATFGRGGHSRYLLQFLSPKARLIVFDKDPAAIAYAQALSAEDTRVTVVHAGFAQIAERLAVLGVDQVDGVMMDLGVSSPQLDDADRGFSFMRNGPLDMRMDNSTGPTAAEWLATADLDDIKEVIADYGEERFAFQIAKAITSRRESSPLRTTHDLAELVASTVRTREKNHHPATRTFQAIRIFLNRELQELTDALPSILSLLKTGGRLAVISFHSLEDRIVKQFITGAANPAMQYARLPIAEKDLPSAWLESLGRVLPSTEEIEHNVRARSAVLRVAQRTAAPLVSGWQQQLAAAIDYSAVAGAHSKRGGRR</sequence>
<dbReference type="PANTHER" id="PTHR11265">
    <property type="entry name" value="S-ADENOSYL-METHYLTRANSFERASE MRAW"/>
    <property type="match status" value="1"/>
</dbReference>
<dbReference type="RefSeq" id="WP_345370344.1">
    <property type="nucleotide sequence ID" value="NZ_BAABKD010000009.1"/>
</dbReference>
<comment type="function">
    <text evidence="6">Specifically methylates the N4 position of cytidine in position 1402 (C1402) of 16S rRNA.</text>
</comment>
<keyword evidence="6" id="KW-0963">Cytoplasm</keyword>
<evidence type="ECO:0000256" key="1">
    <source>
        <dbReference type="ARBA" id="ARBA00010396"/>
    </source>
</evidence>
<dbReference type="SUPFAM" id="SSF81799">
    <property type="entry name" value="Putative methyltransferase TM0872, insert domain"/>
    <property type="match status" value="1"/>
</dbReference>
<keyword evidence="8" id="KW-1185">Reference proteome</keyword>
<comment type="caution">
    <text evidence="7">The sequence shown here is derived from an EMBL/GenBank/DDBJ whole genome shotgun (WGS) entry which is preliminary data.</text>
</comment>
<evidence type="ECO:0000313" key="7">
    <source>
        <dbReference type="EMBL" id="GAA5089177.1"/>
    </source>
</evidence>
<feature type="binding site" evidence="6">
    <location>
        <begin position="49"/>
        <end position="51"/>
    </location>
    <ligand>
        <name>S-adenosyl-L-methionine</name>
        <dbReference type="ChEBI" id="CHEBI:59789"/>
    </ligand>
</feature>
<dbReference type="HAMAP" id="MF_01007">
    <property type="entry name" value="16SrRNA_methyltr_H"/>
    <property type="match status" value="1"/>
</dbReference>
<keyword evidence="3 6" id="KW-0489">Methyltransferase</keyword>
<keyword evidence="4 6" id="KW-0808">Transferase</keyword>
<proteinExistence type="inferred from homology"/>
<dbReference type="InterPro" id="IPR023397">
    <property type="entry name" value="SAM-dep_MeTrfase_MraW_recog"/>
</dbReference>
<evidence type="ECO:0000256" key="4">
    <source>
        <dbReference type="ARBA" id="ARBA00022679"/>
    </source>
</evidence>
<dbReference type="Gene3D" id="1.10.150.170">
    <property type="entry name" value="Putative methyltransferase TM0872, insert domain"/>
    <property type="match status" value="1"/>
</dbReference>
<comment type="catalytic activity">
    <reaction evidence="6">
        <text>cytidine(1402) in 16S rRNA + S-adenosyl-L-methionine = N(4)-methylcytidine(1402) in 16S rRNA + S-adenosyl-L-homocysteine + H(+)</text>
        <dbReference type="Rhea" id="RHEA:42928"/>
        <dbReference type="Rhea" id="RHEA-COMP:10286"/>
        <dbReference type="Rhea" id="RHEA-COMP:10287"/>
        <dbReference type="ChEBI" id="CHEBI:15378"/>
        <dbReference type="ChEBI" id="CHEBI:57856"/>
        <dbReference type="ChEBI" id="CHEBI:59789"/>
        <dbReference type="ChEBI" id="CHEBI:74506"/>
        <dbReference type="ChEBI" id="CHEBI:82748"/>
        <dbReference type="EC" id="2.1.1.199"/>
    </reaction>
</comment>
<evidence type="ECO:0000256" key="3">
    <source>
        <dbReference type="ARBA" id="ARBA00022603"/>
    </source>
</evidence>
<evidence type="ECO:0000313" key="8">
    <source>
        <dbReference type="Proteomes" id="UP001500227"/>
    </source>
</evidence>
<reference evidence="8" key="1">
    <citation type="journal article" date="2019" name="Int. J. Syst. Evol. Microbiol.">
        <title>The Global Catalogue of Microorganisms (GCM) 10K type strain sequencing project: providing services to taxonomists for standard genome sequencing and annotation.</title>
        <authorList>
            <consortium name="The Broad Institute Genomics Platform"/>
            <consortium name="The Broad Institute Genome Sequencing Center for Infectious Disease"/>
            <person name="Wu L."/>
            <person name="Ma J."/>
        </authorList>
    </citation>
    <scope>NUCLEOTIDE SEQUENCE [LARGE SCALE GENOMIC DNA]</scope>
    <source>
        <strain evidence="8">JCM 18423</strain>
    </source>
</reference>
<dbReference type="Proteomes" id="UP001500227">
    <property type="component" value="Unassembled WGS sequence"/>
</dbReference>
<evidence type="ECO:0000256" key="6">
    <source>
        <dbReference type="HAMAP-Rule" id="MF_01007"/>
    </source>
</evidence>
<name>A0ABP9M6C1_9BURK</name>
<comment type="similarity">
    <text evidence="1 6">Belongs to the methyltransferase superfamily. RsmH family.</text>
</comment>
<keyword evidence="5 6" id="KW-0949">S-adenosyl-L-methionine</keyword>
<dbReference type="EMBL" id="BAABKD010000009">
    <property type="protein sequence ID" value="GAA5089177.1"/>
    <property type="molecule type" value="Genomic_DNA"/>
</dbReference>
<dbReference type="Gene3D" id="3.40.50.150">
    <property type="entry name" value="Vaccinia Virus protein VP39"/>
    <property type="match status" value="1"/>
</dbReference>
<organism evidence="7 8">
    <name type="scientific">Paenalcaligenes hermetiae</name>
    <dbReference type="NCBI Taxonomy" id="1157987"/>
    <lineage>
        <taxon>Bacteria</taxon>
        <taxon>Pseudomonadati</taxon>
        <taxon>Pseudomonadota</taxon>
        <taxon>Betaproteobacteria</taxon>
        <taxon>Burkholderiales</taxon>
        <taxon>Alcaligenaceae</taxon>
        <taxon>Paenalcaligenes</taxon>
    </lineage>
</organism>
<feature type="binding site" evidence="6">
    <location>
        <position position="116"/>
    </location>
    <ligand>
        <name>S-adenosyl-L-methionine</name>
        <dbReference type="ChEBI" id="CHEBI:59789"/>
    </ligand>
</feature>
<dbReference type="NCBIfam" id="TIGR00006">
    <property type="entry name" value="16S rRNA (cytosine(1402)-N(4))-methyltransferase RsmH"/>
    <property type="match status" value="1"/>
</dbReference>
<dbReference type="InterPro" id="IPR002903">
    <property type="entry name" value="RsmH"/>
</dbReference>
<comment type="subcellular location">
    <subcellularLocation>
        <location evidence="6">Cytoplasm</location>
    </subcellularLocation>
</comment>
<feature type="binding site" evidence="6">
    <location>
        <position position="95"/>
    </location>
    <ligand>
        <name>S-adenosyl-L-methionine</name>
        <dbReference type="ChEBI" id="CHEBI:59789"/>
    </ligand>
</feature>
<evidence type="ECO:0000256" key="5">
    <source>
        <dbReference type="ARBA" id="ARBA00022691"/>
    </source>
</evidence>
<dbReference type="PANTHER" id="PTHR11265:SF0">
    <property type="entry name" value="12S RRNA N4-METHYLCYTIDINE METHYLTRANSFERASE"/>
    <property type="match status" value="1"/>
</dbReference>
<dbReference type="InterPro" id="IPR029063">
    <property type="entry name" value="SAM-dependent_MTases_sf"/>
</dbReference>
<keyword evidence="2 6" id="KW-0698">rRNA processing</keyword>
<dbReference type="EC" id="2.1.1.199" evidence="6"/>
<evidence type="ECO:0000256" key="2">
    <source>
        <dbReference type="ARBA" id="ARBA00022552"/>
    </source>
</evidence>
<feature type="binding site" evidence="6">
    <location>
        <position position="69"/>
    </location>
    <ligand>
        <name>S-adenosyl-L-methionine</name>
        <dbReference type="ChEBI" id="CHEBI:59789"/>
    </ligand>
</feature>
<gene>
    <name evidence="6 7" type="primary">rsmH</name>
    <name evidence="7" type="ORF">GCM10023337_11660</name>
</gene>
<accession>A0ABP9M6C1</accession>
<feature type="binding site" evidence="6">
    <location>
        <position position="123"/>
    </location>
    <ligand>
        <name>S-adenosyl-L-methionine</name>
        <dbReference type="ChEBI" id="CHEBI:59789"/>
    </ligand>
</feature>
<dbReference type="Pfam" id="PF01795">
    <property type="entry name" value="Methyltransf_5"/>
    <property type="match status" value="1"/>
</dbReference>
<protein>
    <recommendedName>
        <fullName evidence="6">Ribosomal RNA small subunit methyltransferase H</fullName>
        <ecNumber evidence="6">2.1.1.199</ecNumber>
    </recommendedName>
    <alternativeName>
        <fullName evidence="6">16S rRNA m(4)C1402 methyltransferase</fullName>
    </alternativeName>
    <alternativeName>
        <fullName evidence="6">rRNA (cytosine-N(4)-)-methyltransferase RsmH</fullName>
    </alternativeName>
</protein>
<dbReference type="PIRSF" id="PIRSF004486">
    <property type="entry name" value="MraW"/>
    <property type="match status" value="1"/>
</dbReference>
<dbReference type="SUPFAM" id="SSF53335">
    <property type="entry name" value="S-adenosyl-L-methionine-dependent methyltransferases"/>
    <property type="match status" value="1"/>
</dbReference>